<feature type="region of interest" description="Disordered" evidence="1">
    <location>
        <begin position="1"/>
        <end position="20"/>
    </location>
</feature>
<feature type="compositionally biased region" description="Basic and acidic residues" evidence="1">
    <location>
        <begin position="291"/>
        <end position="300"/>
    </location>
</feature>
<feature type="compositionally biased region" description="Polar residues" evidence="1">
    <location>
        <begin position="301"/>
        <end position="315"/>
    </location>
</feature>
<dbReference type="Proteomes" id="UP001281761">
    <property type="component" value="Unassembled WGS sequence"/>
</dbReference>
<keyword evidence="4" id="KW-1185">Reference proteome</keyword>
<organism evidence="3 4">
    <name type="scientific">Blattamonas nauphoetae</name>
    <dbReference type="NCBI Taxonomy" id="2049346"/>
    <lineage>
        <taxon>Eukaryota</taxon>
        <taxon>Metamonada</taxon>
        <taxon>Preaxostyla</taxon>
        <taxon>Oxymonadida</taxon>
        <taxon>Blattamonas</taxon>
    </lineage>
</organism>
<evidence type="ECO:0000259" key="2">
    <source>
        <dbReference type="Pfam" id="PF12348"/>
    </source>
</evidence>
<gene>
    <name evidence="3" type="ORF">BLNAU_15570</name>
</gene>
<evidence type="ECO:0000313" key="3">
    <source>
        <dbReference type="EMBL" id="KAK2949482.1"/>
    </source>
</evidence>
<dbReference type="PANTHER" id="PTHR21567:SF9">
    <property type="entry name" value="CLIP-ASSOCIATING PROTEIN"/>
    <property type="match status" value="1"/>
</dbReference>
<feature type="compositionally biased region" description="Polar residues" evidence="1">
    <location>
        <begin position="346"/>
        <end position="357"/>
    </location>
</feature>
<dbReference type="Gene3D" id="1.25.10.10">
    <property type="entry name" value="Leucine-rich Repeat Variant"/>
    <property type="match status" value="2"/>
</dbReference>
<dbReference type="Pfam" id="PF12348">
    <property type="entry name" value="CLASP_N"/>
    <property type="match status" value="1"/>
</dbReference>
<dbReference type="EMBL" id="JARBJD010000155">
    <property type="protein sequence ID" value="KAK2949482.1"/>
    <property type="molecule type" value="Genomic_DNA"/>
</dbReference>
<dbReference type="PANTHER" id="PTHR21567">
    <property type="entry name" value="CLASP"/>
    <property type="match status" value="1"/>
</dbReference>
<dbReference type="SUPFAM" id="SSF48371">
    <property type="entry name" value="ARM repeat"/>
    <property type="match status" value="1"/>
</dbReference>
<comment type="caution">
    <text evidence="3">The sequence shown here is derived from an EMBL/GenBank/DDBJ whole genome shotgun (WGS) entry which is preliminary data.</text>
</comment>
<proteinExistence type="predicted"/>
<reference evidence="3 4" key="1">
    <citation type="journal article" date="2022" name="bioRxiv">
        <title>Genomics of Preaxostyla Flagellates Illuminates Evolutionary Transitions and the Path Towards Mitochondrial Loss.</title>
        <authorList>
            <person name="Novak L.V.F."/>
            <person name="Treitli S.C."/>
            <person name="Pyrih J."/>
            <person name="Halakuc P."/>
            <person name="Pipaliya S.V."/>
            <person name="Vacek V."/>
            <person name="Brzon O."/>
            <person name="Soukal P."/>
            <person name="Eme L."/>
            <person name="Dacks J.B."/>
            <person name="Karnkowska A."/>
            <person name="Elias M."/>
            <person name="Hampl V."/>
        </authorList>
    </citation>
    <scope>NUCLEOTIDE SEQUENCE [LARGE SCALE GENOMIC DNA]</scope>
    <source>
        <strain evidence="3">NAU3</strain>
        <tissue evidence="3">Gut</tissue>
    </source>
</reference>
<feature type="region of interest" description="Disordered" evidence="1">
    <location>
        <begin position="291"/>
        <end position="406"/>
    </location>
</feature>
<feature type="compositionally biased region" description="Basic and acidic residues" evidence="1">
    <location>
        <begin position="389"/>
        <end position="406"/>
    </location>
</feature>
<sequence length="689" mass="77185">MKKGTPSPIPSAYPPYKFTPHPPRVDLQSDKALKEHVTNIKSTFETISVVDPRWTDRLKQIQLLRGLSLGDMGTSSEFLDLFTNDLYHPLLEQFADGRSSYLKELCDLLSTISYLTRDLFSTAAELYFPELLKLVASTNAVMRDSAMNCILSFVKWCNPVRIIPGLCKGATQKGSSVNQRLKCSEALRMILLIVYGKQIQEEMAQQFTSMPSWNEKMSTQIEPTIINLTTDASPDVRQVGRQCVILLKKISPDRTSSIEKLIEPSTLAMINKEEDDVMVLVEKEIEHLKLGKGGNEKDMNLESSSRPTRATTAKNDVTPPWKQKSVPKQPVTPKRKEVEDPEKTKNAPTTPTTSRALRSTPKKVNTLPPTKTPVTAKKKAAAQTPIVKQKRDEPDAQNDNKEQPGKVIRVEFVEEPVGEIATNAPLSNTEPTDLTLTPPEPTEAVLTEDIEPTLEERYEKLNEEVRTVSIPPISDDRIKTICQENIITPLQSIHSAQLGNDGIPLAKHMELIKTLFISLLSTHPYPILSPSCCLHDLLDSFVTILSTNPLPIVSETILYLVDQLSYVAVPNRENVNTSIMMSNLSDYIISTLASSEPDVARQISIISFIPPLLGSLQVHLRKDHIPKFVKHLLLLQKSTDASLRIAVINCLVDLHLKIGETFMEYLTEMEAPQKRLLQVYIDRAQKHIE</sequence>
<dbReference type="InterPro" id="IPR024395">
    <property type="entry name" value="CLASP_N_dom"/>
</dbReference>
<feature type="compositionally biased region" description="Low complexity" evidence="1">
    <location>
        <begin position="368"/>
        <end position="385"/>
    </location>
</feature>
<feature type="domain" description="CLASP N-terminal" evidence="2">
    <location>
        <begin position="34"/>
        <end position="270"/>
    </location>
</feature>
<dbReference type="InterPro" id="IPR011989">
    <property type="entry name" value="ARM-like"/>
</dbReference>
<feature type="compositionally biased region" description="Basic and acidic residues" evidence="1">
    <location>
        <begin position="334"/>
        <end position="345"/>
    </location>
</feature>
<dbReference type="InterPro" id="IPR016024">
    <property type="entry name" value="ARM-type_fold"/>
</dbReference>
<protein>
    <submittedName>
        <fullName evidence="3">CLASP N terminal</fullName>
    </submittedName>
</protein>
<evidence type="ECO:0000313" key="4">
    <source>
        <dbReference type="Proteomes" id="UP001281761"/>
    </source>
</evidence>
<name>A0ABQ9XFS1_9EUKA</name>
<evidence type="ECO:0000256" key="1">
    <source>
        <dbReference type="SAM" id="MobiDB-lite"/>
    </source>
</evidence>
<accession>A0ABQ9XFS1</accession>